<organism evidence="2 4">
    <name type="scientific">Medicago truncatula</name>
    <name type="common">Barrel medic</name>
    <name type="synonym">Medicago tribuloides</name>
    <dbReference type="NCBI Taxonomy" id="3880"/>
    <lineage>
        <taxon>Eukaryota</taxon>
        <taxon>Viridiplantae</taxon>
        <taxon>Streptophyta</taxon>
        <taxon>Embryophyta</taxon>
        <taxon>Tracheophyta</taxon>
        <taxon>Spermatophyta</taxon>
        <taxon>Magnoliopsida</taxon>
        <taxon>eudicotyledons</taxon>
        <taxon>Gunneridae</taxon>
        <taxon>Pentapetalae</taxon>
        <taxon>rosids</taxon>
        <taxon>fabids</taxon>
        <taxon>Fabales</taxon>
        <taxon>Fabaceae</taxon>
        <taxon>Papilionoideae</taxon>
        <taxon>50 kb inversion clade</taxon>
        <taxon>NPAAA clade</taxon>
        <taxon>Hologalegina</taxon>
        <taxon>IRL clade</taxon>
        <taxon>Trifolieae</taxon>
        <taxon>Medicago</taxon>
    </lineage>
</organism>
<evidence type="ECO:0000313" key="4">
    <source>
        <dbReference type="Proteomes" id="UP000002051"/>
    </source>
</evidence>
<reference evidence="2 4" key="1">
    <citation type="journal article" date="2011" name="Nature">
        <title>The Medicago genome provides insight into the evolution of rhizobial symbioses.</title>
        <authorList>
            <person name="Young N.D."/>
            <person name="Debelle F."/>
            <person name="Oldroyd G.E."/>
            <person name="Geurts R."/>
            <person name="Cannon S.B."/>
            <person name="Udvardi M.K."/>
            <person name="Benedito V.A."/>
            <person name="Mayer K.F."/>
            <person name="Gouzy J."/>
            <person name="Schoof H."/>
            <person name="Van de Peer Y."/>
            <person name="Proost S."/>
            <person name="Cook D.R."/>
            <person name="Meyers B.C."/>
            <person name="Spannagl M."/>
            <person name="Cheung F."/>
            <person name="De Mita S."/>
            <person name="Krishnakumar V."/>
            <person name="Gundlach H."/>
            <person name="Zhou S."/>
            <person name="Mudge J."/>
            <person name="Bharti A.K."/>
            <person name="Murray J.D."/>
            <person name="Naoumkina M.A."/>
            <person name="Rosen B."/>
            <person name="Silverstein K.A."/>
            <person name="Tang H."/>
            <person name="Rombauts S."/>
            <person name="Zhao P.X."/>
            <person name="Zhou P."/>
            <person name="Barbe V."/>
            <person name="Bardou P."/>
            <person name="Bechner M."/>
            <person name="Bellec A."/>
            <person name="Berger A."/>
            <person name="Berges H."/>
            <person name="Bidwell S."/>
            <person name="Bisseling T."/>
            <person name="Choisne N."/>
            <person name="Couloux A."/>
            <person name="Denny R."/>
            <person name="Deshpande S."/>
            <person name="Dai X."/>
            <person name="Doyle J.J."/>
            <person name="Dudez A.M."/>
            <person name="Farmer A.D."/>
            <person name="Fouteau S."/>
            <person name="Franken C."/>
            <person name="Gibelin C."/>
            <person name="Gish J."/>
            <person name="Goldstein S."/>
            <person name="Gonzalez A.J."/>
            <person name="Green P.J."/>
            <person name="Hallab A."/>
            <person name="Hartog M."/>
            <person name="Hua A."/>
            <person name="Humphray S.J."/>
            <person name="Jeong D.H."/>
            <person name="Jing Y."/>
            <person name="Jocker A."/>
            <person name="Kenton S.M."/>
            <person name="Kim D.J."/>
            <person name="Klee K."/>
            <person name="Lai H."/>
            <person name="Lang C."/>
            <person name="Lin S."/>
            <person name="Macmil S.L."/>
            <person name="Magdelenat G."/>
            <person name="Matthews L."/>
            <person name="McCorrison J."/>
            <person name="Monaghan E.L."/>
            <person name="Mun J.H."/>
            <person name="Najar F.Z."/>
            <person name="Nicholson C."/>
            <person name="Noirot C."/>
            <person name="O'Bleness M."/>
            <person name="Paule C.R."/>
            <person name="Poulain J."/>
            <person name="Prion F."/>
            <person name="Qin B."/>
            <person name="Qu C."/>
            <person name="Retzel E.F."/>
            <person name="Riddle C."/>
            <person name="Sallet E."/>
            <person name="Samain S."/>
            <person name="Samson N."/>
            <person name="Sanders I."/>
            <person name="Saurat O."/>
            <person name="Scarpelli C."/>
            <person name="Schiex T."/>
            <person name="Segurens B."/>
            <person name="Severin A.J."/>
            <person name="Sherrier D.J."/>
            <person name="Shi R."/>
            <person name="Sims S."/>
            <person name="Singer S.R."/>
            <person name="Sinharoy S."/>
            <person name="Sterck L."/>
            <person name="Viollet A."/>
            <person name="Wang B.B."/>
            <person name="Wang K."/>
            <person name="Wang M."/>
            <person name="Wang X."/>
            <person name="Warfsmann J."/>
            <person name="Weissenbach J."/>
            <person name="White D.D."/>
            <person name="White J.D."/>
            <person name="Wiley G.B."/>
            <person name="Wincker P."/>
            <person name="Xing Y."/>
            <person name="Yang L."/>
            <person name="Yao Z."/>
            <person name="Ying F."/>
            <person name="Zhai J."/>
            <person name="Zhou L."/>
            <person name="Zuber A."/>
            <person name="Denarie J."/>
            <person name="Dixon R.A."/>
            <person name="May G.D."/>
            <person name="Schwartz D.C."/>
            <person name="Rogers J."/>
            <person name="Quetier F."/>
            <person name="Town C.D."/>
            <person name="Roe B.A."/>
        </authorList>
    </citation>
    <scope>NUCLEOTIDE SEQUENCE [LARGE SCALE GENOMIC DNA]</scope>
    <source>
        <strain evidence="2">A17</strain>
        <strain evidence="3 4">cv. Jemalong A17</strain>
    </source>
</reference>
<dbReference type="EnsemblPlants" id="KEH32814">
    <property type="protein sequence ID" value="KEH32814"/>
    <property type="gene ID" value="MTR_3g006610"/>
</dbReference>
<sequence>MQRTTCIICQPINGATHKDSRHRTGARIWEVLDPPPRIGTQSINTNSIFVDLKKRNSNNLIITITSGMNMSKAKSGSGMNKMGKRIESPNGTLSFHHHQIVECEEKCDSWKEERIMEKENERNRKGKEKRRKKKK</sequence>
<evidence type="ECO:0000313" key="2">
    <source>
        <dbReference type="EMBL" id="KEH32814.1"/>
    </source>
</evidence>
<feature type="compositionally biased region" description="Basic residues" evidence="1">
    <location>
        <begin position="124"/>
        <end position="135"/>
    </location>
</feature>
<accession>A0A072USL9</accession>
<feature type="region of interest" description="Disordered" evidence="1">
    <location>
        <begin position="70"/>
        <end position="93"/>
    </location>
</feature>
<evidence type="ECO:0000313" key="3">
    <source>
        <dbReference type="EnsemblPlants" id="KEH32814"/>
    </source>
</evidence>
<dbReference type="Proteomes" id="UP000002051">
    <property type="component" value="Chromosome 3"/>
</dbReference>
<dbReference type="EMBL" id="CM001219">
    <property type="protein sequence ID" value="KEH32814.1"/>
    <property type="molecule type" value="Genomic_DNA"/>
</dbReference>
<feature type="region of interest" description="Disordered" evidence="1">
    <location>
        <begin position="112"/>
        <end position="135"/>
    </location>
</feature>
<reference evidence="2 4" key="2">
    <citation type="journal article" date="2014" name="BMC Genomics">
        <title>An improved genome release (version Mt4.0) for the model legume Medicago truncatula.</title>
        <authorList>
            <person name="Tang H."/>
            <person name="Krishnakumar V."/>
            <person name="Bidwell S."/>
            <person name="Rosen B."/>
            <person name="Chan A."/>
            <person name="Zhou S."/>
            <person name="Gentzbittel L."/>
            <person name="Childs K.L."/>
            <person name="Yandell M."/>
            <person name="Gundlach H."/>
            <person name="Mayer K.F."/>
            <person name="Schwartz D.C."/>
            <person name="Town C.D."/>
        </authorList>
    </citation>
    <scope>GENOME REANNOTATION</scope>
    <source>
        <strain evidence="2">A17</strain>
        <strain evidence="3 4">cv. Jemalong A17</strain>
    </source>
</reference>
<name>A0A072USL9_MEDTR</name>
<proteinExistence type="predicted"/>
<reference evidence="3" key="3">
    <citation type="submission" date="2015-04" db="UniProtKB">
        <authorList>
            <consortium name="EnsemblPlants"/>
        </authorList>
    </citation>
    <scope>IDENTIFICATION</scope>
    <source>
        <strain evidence="3">cv. Jemalong A17</strain>
    </source>
</reference>
<dbReference type="AlphaFoldDB" id="A0A072USL9"/>
<protein>
    <submittedName>
        <fullName evidence="2 3">Uncharacterized protein</fullName>
    </submittedName>
</protein>
<evidence type="ECO:0000256" key="1">
    <source>
        <dbReference type="SAM" id="MobiDB-lite"/>
    </source>
</evidence>
<dbReference type="HOGENOM" id="CLU_1888827_0_0_1"/>
<gene>
    <name evidence="2" type="ordered locus">MTR_3g006610</name>
</gene>
<feature type="compositionally biased region" description="Basic and acidic residues" evidence="1">
    <location>
        <begin position="112"/>
        <end position="123"/>
    </location>
</feature>
<keyword evidence="4" id="KW-1185">Reference proteome</keyword>